<evidence type="ECO:0000313" key="2">
    <source>
        <dbReference type="Proteomes" id="UP000219042"/>
    </source>
</evidence>
<keyword evidence="2" id="KW-1185">Reference proteome</keyword>
<proteinExistence type="predicted"/>
<organism evidence="1 2">
    <name type="scientific">Acinetobacter puyangensis</name>
    <dbReference type="NCBI Taxonomy" id="1096779"/>
    <lineage>
        <taxon>Bacteria</taxon>
        <taxon>Pseudomonadati</taxon>
        <taxon>Pseudomonadota</taxon>
        <taxon>Gammaproteobacteria</taxon>
        <taxon>Moraxellales</taxon>
        <taxon>Moraxellaceae</taxon>
        <taxon>Acinetobacter</taxon>
    </lineage>
</organism>
<dbReference type="Proteomes" id="UP000219042">
    <property type="component" value="Unassembled WGS sequence"/>
</dbReference>
<dbReference type="EMBL" id="OANT01000005">
    <property type="protein sequence ID" value="SNX45506.1"/>
    <property type="molecule type" value="Genomic_DNA"/>
</dbReference>
<evidence type="ECO:0000313" key="1">
    <source>
        <dbReference type="EMBL" id="SNX45506.1"/>
    </source>
</evidence>
<protein>
    <submittedName>
        <fullName evidence="1">Uncharacterized protein</fullName>
    </submittedName>
</protein>
<dbReference type="AlphaFoldDB" id="A0A240EAD0"/>
<sequence>MFLYSDFDRNLLNECVAKFRDQISTTYKSFWL</sequence>
<gene>
    <name evidence="1" type="ORF">SAMN05421731_10560</name>
</gene>
<name>A0A240EAD0_9GAMM</name>
<reference evidence="2" key="1">
    <citation type="submission" date="2016-09" db="EMBL/GenBank/DDBJ databases">
        <authorList>
            <person name="Varghese N."/>
            <person name="Submissions S."/>
        </authorList>
    </citation>
    <scope>NUCLEOTIDE SEQUENCE [LARGE SCALE GENOMIC DNA]</scope>
    <source>
        <strain evidence="2">ANC 4466</strain>
    </source>
</reference>
<accession>A0A240EAD0</accession>